<reference evidence="1" key="1">
    <citation type="submission" date="2014-11" db="EMBL/GenBank/DDBJ databases">
        <authorList>
            <person name="Amaro Gonzalez C."/>
        </authorList>
    </citation>
    <scope>NUCLEOTIDE SEQUENCE</scope>
</reference>
<protein>
    <submittedName>
        <fullName evidence="1">Uncharacterized protein</fullName>
    </submittedName>
</protein>
<name>A0A0E9XHY2_ANGAN</name>
<dbReference type="AlphaFoldDB" id="A0A0E9XHY2"/>
<dbReference type="EMBL" id="GBXM01006250">
    <property type="protein sequence ID" value="JAI02328.1"/>
    <property type="molecule type" value="Transcribed_RNA"/>
</dbReference>
<evidence type="ECO:0000313" key="1">
    <source>
        <dbReference type="EMBL" id="JAI02328.1"/>
    </source>
</evidence>
<reference evidence="1" key="2">
    <citation type="journal article" date="2015" name="Fish Shellfish Immunol.">
        <title>Early steps in the European eel (Anguilla anguilla)-Vibrio vulnificus interaction in the gills: Role of the RtxA13 toxin.</title>
        <authorList>
            <person name="Callol A."/>
            <person name="Pajuelo D."/>
            <person name="Ebbesson L."/>
            <person name="Teles M."/>
            <person name="MacKenzie S."/>
            <person name="Amaro C."/>
        </authorList>
    </citation>
    <scope>NUCLEOTIDE SEQUENCE</scope>
</reference>
<organism evidence="1">
    <name type="scientific">Anguilla anguilla</name>
    <name type="common">European freshwater eel</name>
    <name type="synonym">Muraena anguilla</name>
    <dbReference type="NCBI Taxonomy" id="7936"/>
    <lineage>
        <taxon>Eukaryota</taxon>
        <taxon>Metazoa</taxon>
        <taxon>Chordata</taxon>
        <taxon>Craniata</taxon>
        <taxon>Vertebrata</taxon>
        <taxon>Euteleostomi</taxon>
        <taxon>Actinopterygii</taxon>
        <taxon>Neopterygii</taxon>
        <taxon>Teleostei</taxon>
        <taxon>Anguilliformes</taxon>
        <taxon>Anguillidae</taxon>
        <taxon>Anguilla</taxon>
    </lineage>
</organism>
<proteinExistence type="predicted"/>
<sequence length="44" mass="5196">MKYQLRRKLQANSTVLLFHSQKRTVRKESWETTSLQTSQTSGKL</sequence>
<accession>A0A0E9XHY2</accession>